<sequence length="256" mass="29426">MKKMKGVVSVESPPYSVYEDQRARLRHQSLLQDFEDLQEETNAMRMKLLAAKQKKLILSAEVRFLRQRYKYLIQNPSPKPKPKLDISHRQKLKVQATHIPKGKKYNRNESTLRPPMASHLISKERISNGVEPTVEKTVPIFDLNQNASSVSKMDPSLLNCAPVPDLNHKDGIHGGKEAAKKRITPFFDLNEISREEEELLANIEPMREEPRRIVPRGVNEEQYSDVKLSVCRNVGNGSNRTVKRKISWQDQVALRV</sequence>
<evidence type="ECO:0000313" key="1">
    <source>
        <dbReference type="EMBL" id="KAL2322161.1"/>
    </source>
</evidence>
<dbReference type="Proteomes" id="UP001603857">
    <property type="component" value="Unassembled WGS sequence"/>
</dbReference>
<protein>
    <submittedName>
        <fullName evidence="1">Uncharacterized protein</fullName>
    </submittedName>
</protein>
<accession>A0ABD1LFA6</accession>
<comment type="caution">
    <text evidence="1">The sequence shown here is derived from an EMBL/GenBank/DDBJ whole genome shotgun (WGS) entry which is preliminary data.</text>
</comment>
<keyword evidence="2" id="KW-1185">Reference proteome</keyword>
<dbReference type="PANTHER" id="PTHR34807:SF3">
    <property type="entry name" value="OS08G0270800 PROTEIN"/>
    <property type="match status" value="1"/>
</dbReference>
<organism evidence="1 2">
    <name type="scientific">Flemingia macrophylla</name>
    <dbReference type="NCBI Taxonomy" id="520843"/>
    <lineage>
        <taxon>Eukaryota</taxon>
        <taxon>Viridiplantae</taxon>
        <taxon>Streptophyta</taxon>
        <taxon>Embryophyta</taxon>
        <taxon>Tracheophyta</taxon>
        <taxon>Spermatophyta</taxon>
        <taxon>Magnoliopsida</taxon>
        <taxon>eudicotyledons</taxon>
        <taxon>Gunneridae</taxon>
        <taxon>Pentapetalae</taxon>
        <taxon>rosids</taxon>
        <taxon>fabids</taxon>
        <taxon>Fabales</taxon>
        <taxon>Fabaceae</taxon>
        <taxon>Papilionoideae</taxon>
        <taxon>50 kb inversion clade</taxon>
        <taxon>NPAAA clade</taxon>
        <taxon>indigoferoid/millettioid clade</taxon>
        <taxon>Phaseoleae</taxon>
        <taxon>Flemingia</taxon>
    </lineage>
</organism>
<dbReference type="PANTHER" id="PTHR34807">
    <property type="entry name" value="OS08G0270800 PROTEIN"/>
    <property type="match status" value="1"/>
</dbReference>
<evidence type="ECO:0000313" key="2">
    <source>
        <dbReference type="Proteomes" id="UP001603857"/>
    </source>
</evidence>
<name>A0ABD1LFA6_9FABA</name>
<reference evidence="1 2" key="1">
    <citation type="submission" date="2024-08" db="EMBL/GenBank/DDBJ databases">
        <title>Insights into the chromosomal genome structure of Flemingia macrophylla.</title>
        <authorList>
            <person name="Ding Y."/>
            <person name="Zhao Y."/>
            <person name="Bi W."/>
            <person name="Wu M."/>
            <person name="Zhao G."/>
            <person name="Gong Y."/>
            <person name="Li W."/>
            <person name="Zhang P."/>
        </authorList>
    </citation>
    <scope>NUCLEOTIDE SEQUENCE [LARGE SCALE GENOMIC DNA]</scope>
    <source>
        <strain evidence="1">DYQJB</strain>
        <tissue evidence="1">Leaf</tissue>
    </source>
</reference>
<dbReference type="EMBL" id="JBGMDY010000009">
    <property type="protein sequence ID" value="KAL2322161.1"/>
    <property type="molecule type" value="Genomic_DNA"/>
</dbReference>
<gene>
    <name evidence="1" type="ORF">Fmac_026540</name>
</gene>
<dbReference type="AlphaFoldDB" id="A0ABD1LFA6"/>
<proteinExistence type="predicted"/>